<name>J0D868_AURST</name>
<dbReference type="Proteomes" id="UP000006514">
    <property type="component" value="Unassembled WGS sequence"/>
</dbReference>
<protein>
    <recommendedName>
        <fullName evidence="3">Acetoacetate decarboxylase</fullName>
    </recommendedName>
</protein>
<proteinExistence type="predicted"/>
<reference evidence="2" key="1">
    <citation type="journal article" date="2012" name="Science">
        <title>The Paleozoic origin of enzymatic lignin decomposition reconstructed from 31 fungal genomes.</title>
        <authorList>
            <person name="Floudas D."/>
            <person name="Binder M."/>
            <person name="Riley R."/>
            <person name="Barry K."/>
            <person name="Blanchette R.A."/>
            <person name="Henrissat B."/>
            <person name="Martinez A.T."/>
            <person name="Otillar R."/>
            <person name="Spatafora J.W."/>
            <person name="Yadav J.S."/>
            <person name="Aerts A."/>
            <person name="Benoit I."/>
            <person name="Boyd A."/>
            <person name="Carlson A."/>
            <person name="Copeland A."/>
            <person name="Coutinho P.M."/>
            <person name="de Vries R.P."/>
            <person name="Ferreira P."/>
            <person name="Findley K."/>
            <person name="Foster B."/>
            <person name="Gaskell J."/>
            <person name="Glotzer D."/>
            <person name="Gorecki P."/>
            <person name="Heitman J."/>
            <person name="Hesse C."/>
            <person name="Hori C."/>
            <person name="Igarashi K."/>
            <person name="Jurgens J.A."/>
            <person name="Kallen N."/>
            <person name="Kersten P."/>
            <person name="Kohler A."/>
            <person name="Kuees U."/>
            <person name="Kumar T.K.A."/>
            <person name="Kuo A."/>
            <person name="LaButti K."/>
            <person name="Larrondo L.F."/>
            <person name="Lindquist E."/>
            <person name="Ling A."/>
            <person name="Lombard V."/>
            <person name="Lucas S."/>
            <person name="Lundell T."/>
            <person name="Martin R."/>
            <person name="McLaughlin D.J."/>
            <person name="Morgenstern I."/>
            <person name="Morin E."/>
            <person name="Murat C."/>
            <person name="Nagy L.G."/>
            <person name="Nolan M."/>
            <person name="Ohm R.A."/>
            <person name="Patyshakuliyeva A."/>
            <person name="Rokas A."/>
            <person name="Ruiz-Duenas F.J."/>
            <person name="Sabat G."/>
            <person name="Salamov A."/>
            <person name="Samejima M."/>
            <person name="Schmutz J."/>
            <person name="Slot J.C."/>
            <person name="St John F."/>
            <person name="Stenlid J."/>
            <person name="Sun H."/>
            <person name="Sun S."/>
            <person name="Syed K."/>
            <person name="Tsang A."/>
            <person name="Wiebenga A."/>
            <person name="Young D."/>
            <person name="Pisabarro A."/>
            <person name="Eastwood D.C."/>
            <person name="Martin F."/>
            <person name="Cullen D."/>
            <person name="Grigoriev I.V."/>
            <person name="Hibbett D.S."/>
        </authorList>
    </citation>
    <scope>NUCLEOTIDE SEQUENCE [LARGE SCALE GENOMIC DNA]</scope>
    <source>
        <strain evidence="2">TFB10046</strain>
    </source>
</reference>
<sequence length="268" mass="29564">MSSPQFPIAPGPWHLEGEVYWMLLKPMKTLPAGAYAPLEQPKDDDPHEKTNRYLGGQGIVWIVRYASSPVGPYDELMYQPGDFPTPSGGKSTRITRLYVSSHDTTFNGRRNWNVAKHLAKFSFTPQGSNRTLVEVFDYTEDPKVDAPFFAAIATAQRFLPALPFSTRWLGLEPMVHPPIPAGPKDKPEEVGTTEWAGVDFELHGRIKLAWFEPAPLRAGGKIPPGAYSDGVGFPQIEIRSFGVWFTPGVCLEFGAPLPVEGASPVNDN</sequence>
<gene>
    <name evidence="1" type="ORF">AURDEDRAFT_175537</name>
</gene>
<dbReference type="InterPro" id="IPR023375">
    <property type="entry name" value="ADC_dom_sf"/>
</dbReference>
<keyword evidence="2" id="KW-1185">Reference proteome</keyword>
<dbReference type="InParanoid" id="J0D868"/>
<evidence type="ECO:0000313" key="2">
    <source>
        <dbReference type="Proteomes" id="UP000006514"/>
    </source>
</evidence>
<evidence type="ECO:0000313" key="1">
    <source>
        <dbReference type="EMBL" id="EJD35390.1"/>
    </source>
</evidence>
<dbReference type="KEGG" id="adl:AURDEDRAFT_175537"/>
<dbReference type="EMBL" id="JH687892">
    <property type="protein sequence ID" value="EJD35390.1"/>
    <property type="molecule type" value="Genomic_DNA"/>
</dbReference>
<dbReference type="PANTHER" id="PTHR40518:SF1">
    <property type="entry name" value="ACETOACETATE DECARBOXYLASE"/>
    <property type="match status" value="1"/>
</dbReference>
<accession>J0D868</accession>
<evidence type="ECO:0008006" key="3">
    <source>
        <dbReference type="Google" id="ProtNLM"/>
    </source>
</evidence>
<dbReference type="PANTHER" id="PTHR40518">
    <property type="entry name" value="ACETOACETATE DECARBOXYLASE"/>
    <property type="match status" value="1"/>
</dbReference>
<organism evidence="1 2">
    <name type="scientific">Auricularia subglabra (strain TFB-10046 / SS5)</name>
    <name type="common">White-rot fungus</name>
    <name type="synonym">Auricularia delicata (strain TFB10046)</name>
    <dbReference type="NCBI Taxonomy" id="717982"/>
    <lineage>
        <taxon>Eukaryota</taxon>
        <taxon>Fungi</taxon>
        <taxon>Dikarya</taxon>
        <taxon>Basidiomycota</taxon>
        <taxon>Agaricomycotina</taxon>
        <taxon>Agaricomycetes</taxon>
        <taxon>Auriculariales</taxon>
        <taxon>Auriculariaceae</taxon>
        <taxon>Auricularia</taxon>
    </lineage>
</organism>
<dbReference type="OrthoDB" id="9970474at2759"/>
<dbReference type="eggNOG" id="ENOG502S5U3">
    <property type="taxonomic scope" value="Eukaryota"/>
</dbReference>
<dbReference type="SUPFAM" id="SSF160104">
    <property type="entry name" value="Acetoacetate decarboxylase-like"/>
    <property type="match status" value="1"/>
</dbReference>
<dbReference type="AlphaFoldDB" id="J0D868"/>
<dbReference type="OMA" id="MECNEYS"/>